<dbReference type="GO" id="GO:0003723">
    <property type="term" value="F:RNA binding"/>
    <property type="evidence" value="ECO:0007669"/>
    <property type="project" value="UniProtKB-UniRule"/>
</dbReference>
<evidence type="ECO:0000256" key="9">
    <source>
        <dbReference type="ARBA" id="ARBA00023274"/>
    </source>
</evidence>
<keyword evidence="9" id="KW-0687">Ribonucleoprotein</keyword>
<keyword evidence="7" id="KW-0508">mRNA splicing</keyword>
<dbReference type="InterPro" id="IPR035979">
    <property type="entry name" value="RBD_domain_sf"/>
</dbReference>
<evidence type="ECO:0000313" key="12">
    <source>
        <dbReference type="EMBL" id="OSX67201.1"/>
    </source>
</evidence>
<dbReference type="OrthoDB" id="266020at2759"/>
<reference evidence="12 13" key="1">
    <citation type="submission" date="2017-04" db="EMBL/GenBank/DDBJ databases">
        <title>Genome Sequence of the Model Brown-Rot Fungus Postia placenta SB12.</title>
        <authorList>
            <consortium name="DOE Joint Genome Institute"/>
            <person name="Gaskell J."/>
            <person name="Kersten P."/>
            <person name="Larrondo L.F."/>
            <person name="Canessa P."/>
            <person name="Martinez D."/>
            <person name="Hibbett D."/>
            <person name="Schmoll M."/>
            <person name="Kubicek C.P."/>
            <person name="Martinez A.T."/>
            <person name="Yadav J."/>
            <person name="Master E."/>
            <person name="Magnuson J.K."/>
            <person name="James T."/>
            <person name="Yaver D."/>
            <person name="Berka R."/>
            <person name="Labutti K."/>
            <person name="Lipzen A."/>
            <person name="Aerts A."/>
            <person name="Barry K."/>
            <person name="Henrissat B."/>
            <person name="Blanchette R."/>
            <person name="Grigoriev I."/>
            <person name="Cullen D."/>
        </authorList>
    </citation>
    <scope>NUCLEOTIDE SEQUENCE [LARGE SCALE GENOMIC DNA]</scope>
    <source>
        <strain evidence="12 13">MAD-698-R-SB12</strain>
    </source>
</reference>
<dbReference type="AlphaFoldDB" id="A0A1X6NEZ1"/>
<dbReference type="InterPro" id="IPR012677">
    <property type="entry name" value="Nucleotide-bd_a/b_plait_sf"/>
</dbReference>
<organism evidence="12 13">
    <name type="scientific">Postia placenta MAD-698-R-SB12</name>
    <dbReference type="NCBI Taxonomy" id="670580"/>
    <lineage>
        <taxon>Eukaryota</taxon>
        <taxon>Fungi</taxon>
        <taxon>Dikarya</taxon>
        <taxon>Basidiomycota</taxon>
        <taxon>Agaricomycotina</taxon>
        <taxon>Agaricomycetes</taxon>
        <taxon>Polyporales</taxon>
        <taxon>Adustoporiaceae</taxon>
        <taxon>Rhodonia</taxon>
    </lineage>
</organism>
<dbReference type="InterPro" id="IPR000504">
    <property type="entry name" value="RRM_dom"/>
</dbReference>
<proteinExistence type="inferred from homology"/>
<evidence type="ECO:0000256" key="8">
    <source>
        <dbReference type="ARBA" id="ARBA00023242"/>
    </source>
</evidence>
<dbReference type="SUPFAM" id="SSF54928">
    <property type="entry name" value="RNA-binding domain, RBD"/>
    <property type="match status" value="2"/>
</dbReference>
<evidence type="ECO:0000256" key="7">
    <source>
        <dbReference type="ARBA" id="ARBA00023187"/>
    </source>
</evidence>
<evidence type="ECO:0000256" key="1">
    <source>
        <dbReference type="ARBA" id="ARBA00004123"/>
    </source>
</evidence>
<dbReference type="EMBL" id="KZ110591">
    <property type="protein sequence ID" value="OSX67201.1"/>
    <property type="molecule type" value="Genomic_DNA"/>
</dbReference>
<evidence type="ECO:0000256" key="5">
    <source>
        <dbReference type="ARBA" id="ARBA00022737"/>
    </source>
</evidence>
<dbReference type="Pfam" id="PF00076">
    <property type="entry name" value="RRM_1"/>
    <property type="match status" value="2"/>
</dbReference>
<keyword evidence="3" id="KW-0507">mRNA processing</keyword>
<evidence type="ECO:0000256" key="3">
    <source>
        <dbReference type="ARBA" id="ARBA00022664"/>
    </source>
</evidence>
<evidence type="ECO:0000313" key="13">
    <source>
        <dbReference type="Proteomes" id="UP000194127"/>
    </source>
</evidence>
<dbReference type="STRING" id="670580.A0A1X6NEZ1"/>
<dbReference type="SMART" id="SM00360">
    <property type="entry name" value="RRM"/>
    <property type="match status" value="2"/>
</dbReference>
<keyword evidence="5" id="KW-0677">Repeat</keyword>
<keyword evidence="13" id="KW-1185">Reference proteome</keyword>
<dbReference type="GO" id="GO:0008380">
    <property type="term" value="P:RNA splicing"/>
    <property type="evidence" value="ECO:0007669"/>
    <property type="project" value="UniProtKB-KW"/>
</dbReference>
<evidence type="ECO:0000256" key="4">
    <source>
        <dbReference type="ARBA" id="ARBA00022728"/>
    </source>
</evidence>
<keyword evidence="4" id="KW-0747">Spliceosome</keyword>
<evidence type="ECO:0000256" key="2">
    <source>
        <dbReference type="ARBA" id="ARBA00007243"/>
    </source>
</evidence>
<protein>
    <recommendedName>
        <fullName evidence="11">RRM domain-containing protein</fullName>
    </recommendedName>
</protein>
<keyword evidence="6 10" id="KW-0694">RNA-binding</keyword>
<dbReference type="Gene3D" id="3.30.70.330">
    <property type="match status" value="2"/>
</dbReference>
<comment type="similarity">
    <text evidence="2">Belongs to the RRM U1 A/B'' family.</text>
</comment>
<comment type="subcellular location">
    <subcellularLocation>
        <location evidence="1">Nucleus</location>
    </subcellularLocation>
</comment>
<evidence type="ECO:0000259" key="11">
    <source>
        <dbReference type="PROSITE" id="PS50102"/>
    </source>
</evidence>
<dbReference type="GO" id="GO:0006397">
    <property type="term" value="P:mRNA processing"/>
    <property type="evidence" value="ECO:0007669"/>
    <property type="project" value="UniProtKB-KW"/>
</dbReference>
<dbReference type="Proteomes" id="UP000194127">
    <property type="component" value="Unassembled WGS sequence"/>
</dbReference>
<feature type="domain" description="RRM" evidence="11">
    <location>
        <begin position="195"/>
        <end position="269"/>
    </location>
</feature>
<name>A0A1X6NEZ1_9APHY</name>
<sequence>MADVAAPPAIPDAMQGVIAAPAPMPGTASVAAPAEPAEPEFISETLYIQNLNEKIKIPVLKASLRGLFKAYGEVLDVVAHSNLRMRGQAFVSFESADVAKKALKEVKGFPLYSKPMQISFARTRSDAVVKKLDAARFEEHKAHRIEQKKSTRYTNPIKRKYRARKMAAELDGPGAVPVSKRPNVQMPDEYLPPNKILFLQNLPDSVSKDQLMALFSQYPNLYEVRLIPTKKDIAFVEYMDEGSATVAKDALHNYKLDGENKIKITFARK</sequence>
<accession>A0A1X6NEZ1</accession>
<gene>
    <name evidence="12" type="ORF">POSPLADRAFT_1042461</name>
</gene>
<dbReference type="PANTHER" id="PTHR10501">
    <property type="entry name" value="U1 SMALL NUCLEAR RIBONUCLEOPROTEIN A/U2 SMALL NUCLEAR RIBONUCLEOPROTEIN B"/>
    <property type="match status" value="1"/>
</dbReference>
<keyword evidence="8" id="KW-0539">Nucleus</keyword>
<dbReference type="FunFam" id="3.30.70.330:FF:000039">
    <property type="entry name" value="U1 small nuclear ribonucleoprotein A"/>
    <property type="match status" value="1"/>
</dbReference>
<dbReference type="FunFam" id="3.30.70.330:FF:000029">
    <property type="entry name" value="U2 small nuclear ribonucleoprotein B"/>
    <property type="match status" value="1"/>
</dbReference>
<dbReference type="CDD" id="cd12246">
    <property type="entry name" value="RRM1_U1A_like"/>
    <property type="match status" value="1"/>
</dbReference>
<dbReference type="CDD" id="cd12247">
    <property type="entry name" value="RRM2_U1A_like"/>
    <property type="match status" value="1"/>
</dbReference>
<feature type="domain" description="RRM" evidence="11">
    <location>
        <begin position="44"/>
        <end position="123"/>
    </location>
</feature>
<dbReference type="GO" id="GO:0005681">
    <property type="term" value="C:spliceosomal complex"/>
    <property type="evidence" value="ECO:0007669"/>
    <property type="project" value="UniProtKB-KW"/>
</dbReference>
<evidence type="ECO:0000256" key="6">
    <source>
        <dbReference type="ARBA" id="ARBA00022884"/>
    </source>
</evidence>
<dbReference type="GeneID" id="36323063"/>
<dbReference type="PROSITE" id="PS50102">
    <property type="entry name" value="RRM"/>
    <property type="match status" value="2"/>
</dbReference>
<dbReference type="RefSeq" id="XP_024343995.1">
    <property type="nucleotide sequence ID" value="XM_024478113.1"/>
</dbReference>
<dbReference type="GO" id="GO:0030532">
    <property type="term" value="C:small nuclear ribonucleoprotein complex"/>
    <property type="evidence" value="ECO:0007669"/>
    <property type="project" value="UniProtKB-ARBA"/>
</dbReference>
<evidence type="ECO:0000256" key="10">
    <source>
        <dbReference type="PROSITE-ProRule" id="PRU00176"/>
    </source>
</evidence>